<evidence type="ECO:0000256" key="1">
    <source>
        <dbReference type="SAM" id="MobiDB-lite"/>
    </source>
</evidence>
<dbReference type="EMBL" id="JAHQIW010001574">
    <property type="protein sequence ID" value="KAJ1352973.1"/>
    <property type="molecule type" value="Genomic_DNA"/>
</dbReference>
<protein>
    <submittedName>
        <fullName evidence="2">Uncharacterized protein</fullName>
    </submittedName>
</protein>
<feature type="compositionally biased region" description="Polar residues" evidence="1">
    <location>
        <begin position="29"/>
        <end position="39"/>
    </location>
</feature>
<comment type="caution">
    <text evidence="2">The sequence shown here is derived from an EMBL/GenBank/DDBJ whole genome shotgun (WGS) entry which is preliminary data.</text>
</comment>
<evidence type="ECO:0000313" key="3">
    <source>
        <dbReference type="Proteomes" id="UP001196413"/>
    </source>
</evidence>
<sequence length="101" mass="10615">MGTVEKKKSTSDSKTPRRGKTAKGKATPQAVSQSKTPKTSAKKPQGATPKQTNNGKNAEAAQSAVRPLKKDNLEAFTVQSNVTAYIHAAKTTNLPPPAKGE</sequence>
<reference evidence="2" key="1">
    <citation type="submission" date="2021-06" db="EMBL/GenBank/DDBJ databases">
        <title>Parelaphostrongylus tenuis whole genome reference sequence.</title>
        <authorList>
            <person name="Garwood T.J."/>
            <person name="Larsen P.A."/>
            <person name="Fountain-Jones N.M."/>
            <person name="Garbe J.R."/>
            <person name="Macchietto M.G."/>
            <person name="Kania S.A."/>
            <person name="Gerhold R.W."/>
            <person name="Richards J.E."/>
            <person name="Wolf T.M."/>
        </authorList>
    </citation>
    <scope>NUCLEOTIDE SEQUENCE</scope>
    <source>
        <strain evidence="2">MNPRO001-30</strain>
        <tissue evidence="2">Meninges</tissue>
    </source>
</reference>
<dbReference type="Proteomes" id="UP001196413">
    <property type="component" value="Unassembled WGS sequence"/>
</dbReference>
<proteinExistence type="predicted"/>
<name>A0AAD5M9L9_PARTN</name>
<keyword evidence="3" id="KW-1185">Reference proteome</keyword>
<accession>A0AAD5M9L9</accession>
<organism evidence="2 3">
    <name type="scientific">Parelaphostrongylus tenuis</name>
    <name type="common">Meningeal worm</name>
    <dbReference type="NCBI Taxonomy" id="148309"/>
    <lineage>
        <taxon>Eukaryota</taxon>
        <taxon>Metazoa</taxon>
        <taxon>Ecdysozoa</taxon>
        <taxon>Nematoda</taxon>
        <taxon>Chromadorea</taxon>
        <taxon>Rhabditida</taxon>
        <taxon>Rhabditina</taxon>
        <taxon>Rhabditomorpha</taxon>
        <taxon>Strongyloidea</taxon>
        <taxon>Metastrongylidae</taxon>
        <taxon>Parelaphostrongylus</taxon>
    </lineage>
</organism>
<feature type="region of interest" description="Disordered" evidence="1">
    <location>
        <begin position="1"/>
        <end position="68"/>
    </location>
</feature>
<feature type="compositionally biased region" description="Basic and acidic residues" evidence="1">
    <location>
        <begin position="1"/>
        <end position="15"/>
    </location>
</feature>
<dbReference type="AlphaFoldDB" id="A0AAD5M9L9"/>
<evidence type="ECO:0000313" key="2">
    <source>
        <dbReference type="EMBL" id="KAJ1352973.1"/>
    </source>
</evidence>
<gene>
    <name evidence="2" type="ORF">KIN20_009509</name>
</gene>